<keyword evidence="3" id="KW-0067">ATP-binding</keyword>
<dbReference type="GO" id="GO:0003676">
    <property type="term" value="F:nucleic acid binding"/>
    <property type="evidence" value="ECO:0007669"/>
    <property type="project" value="InterPro"/>
</dbReference>
<dbReference type="GO" id="GO:0005524">
    <property type="term" value="F:ATP binding"/>
    <property type="evidence" value="ECO:0007669"/>
    <property type="project" value="UniProtKB-KW"/>
</dbReference>
<dbReference type="PANTHER" id="PTHR13710">
    <property type="entry name" value="DNA HELICASE RECQ FAMILY MEMBER"/>
    <property type="match status" value="1"/>
</dbReference>
<evidence type="ECO:0000256" key="2">
    <source>
        <dbReference type="ARBA" id="ARBA00022741"/>
    </source>
</evidence>
<dbReference type="GO" id="GO:0016787">
    <property type="term" value="F:hydrolase activity"/>
    <property type="evidence" value="ECO:0007669"/>
    <property type="project" value="UniProtKB-KW"/>
</dbReference>
<evidence type="ECO:0000256" key="3">
    <source>
        <dbReference type="ARBA" id="ARBA00022840"/>
    </source>
</evidence>
<keyword evidence="9" id="KW-1185">Reference proteome</keyword>
<dbReference type="InterPro" id="IPR001650">
    <property type="entry name" value="Helicase_C-like"/>
</dbReference>
<dbReference type="GO" id="GO:0005694">
    <property type="term" value="C:chromosome"/>
    <property type="evidence" value="ECO:0007669"/>
    <property type="project" value="TreeGrafter"/>
</dbReference>
<organism evidence="8 9">
    <name type="scientific">Gymnopus androsaceus JB14</name>
    <dbReference type="NCBI Taxonomy" id="1447944"/>
    <lineage>
        <taxon>Eukaryota</taxon>
        <taxon>Fungi</taxon>
        <taxon>Dikarya</taxon>
        <taxon>Basidiomycota</taxon>
        <taxon>Agaricomycotina</taxon>
        <taxon>Agaricomycetes</taxon>
        <taxon>Agaricomycetidae</taxon>
        <taxon>Agaricales</taxon>
        <taxon>Marasmiineae</taxon>
        <taxon>Omphalotaceae</taxon>
        <taxon>Gymnopus</taxon>
    </lineage>
</organism>
<comment type="similarity">
    <text evidence="1">Belongs to the helicase family. RecQ subfamily.</text>
</comment>
<dbReference type="AlphaFoldDB" id="A0A6A4H6Z9"/>
<evidence type="ECO:0000256" key="1">
    <source>
        <dbReference type="ARBA" id="ARBA00005446"/>
    </source>
</evidence>
<dbReference type="GO" id="GO:0005737">
    <property type="term" value="C:cytoplasm"/>
    <property type="evidence" value="ECO:0007669"/>
    <property type="project" value="TreeGrafter"/>
</dbReference>
<sequence>MQHGNGGKAPLMYILTLAESKQIIALKLCILVYYATRGKETPKELQLRAAIASIERNSLVVATTGFGKTHIMALLILLEKSTSNKIFITISPLKRLQVTQVETFLTKYQIPTISINHDTPKKKEFWRDRIHNGHKNSSQIGTARHLIVTAEQLFKSAEGHHSRFALLLRDHSFTHRIAHLNIDEIHFVHYAGMERFGIPPFRPSWGRLSELKMPTCPPHVQKTIEMLIGADYSLINHCVNRADIIYARHCVVGSFQTLENYLCFIRTPFPPNGTLHDQPRVLIFFDNSTLARIAAKFINQNAPPQFQGTNFACHYYSDMSSTYLDIVHQEFTEPDGPCRILCATSGESTGIDHPDVRITANVGVVEPTDDEQRKGRGGRDGLGALHLILYEPWVLDIKIEEFDNKNTTFSDDPNQPRTMLKKGSNKRERLSRSGLESILAPCVREYRAEYFCNRSSTRLDYNAWCCDGCAHAKPLCLQEHLPGPIWKDHSPGLKRKRDDLEGDDDDMDSEVDEVDDNDKDAPTDYSSKKRKGEHRKPLVEHLLRWRYAEHEQDPLHDVWPEHLIISDANIASLCSIHPINFKSPKDVVNANYGQQKFLR</sequence>
<evidence type="ECO:0000256" key="5">
    <source>
        <dbReference type="ARBA" id="ARBA00034808"/>
    </source>
</evidence>
<evidence type="ECO:0000313" key="9">
    <source>
        <dbReference type="Proteomes" id="UP000799118"/>
    </source>
</evidence>
<feature type="region of interest" description="Disordered" evidence="6">
    <location>
        <begin position="487"/>
        <end position="532"/>
    </location>
</feature>
<dbReference type="InterPro" id="IPR027417">
    <property type="entry name" value="P-loop_NTPase"/>
</dbReference>
<protein>
    <recommendedName>
        <fullName evidence="5">DNA 3'-5' helicase</fullName>
        <ecNumber evidence="5">5.6.2.4</ecNumber>
    </recommendedName>
</protein>
<name>A0A6A4H6Z9_9AGAR</name>
<feature type="compositionally biased region" description="Basic and acidic residues" evidence="6">
    <location>
        <begin position="487"/>
        <end position="499"/>
    </location>
</feature>
<feature type="compositionally biased region" description="Polar residues" evidence="6">
    <location>
        <begin position="408"/>
        <end position="417"/>
    </location>
</feature>
<dbReference type="PROSITE" id="PS51194">
    <property type="entry name" value="HELICASE_CTER"/>
    <property type="match status" value="1"/>
</dbReference>
<keyword evidence="8" id="KW-0378">Hydrolase</keyword>
<evidence type="ECO:0000256" key="6">
    <source>
        <dbReference type="SAM" id="MobiDB-lite"/>
    </source>
</evidence>
<comment type="catalytic activity">
    <reaction evidence="4">
        <text>Couples ATP hydrolysis with the unwinding of duplex DNA by translocating in the 3'-5' direction.</text>
        <dbReference type="EC" id="5.6.2.4"/>
    </reaction>
</comment>
<dbReference type="EC" id="5.6.2.4" evidence="5"/>
<evidence type="ECO:0000313" key="8">
    <source>
        <dbReference type="EMBL" id="KAE9393498.1"/>
    </source>
</evidence>
<dbReference type="GO" id="GO:0009378">
    <property type="term" value="F:four-way junction helicase activity"/>
    <property type="evidence" value="ECO:0007669"/>
    <property type="project" value="TreeGrafter"/>
</dbReference>
<dbReference type="GO" id="GO:0043138">
    <property type="term" value="F:3'-5' DNA helicase activity"/>
    <property type="evidence" value="ECO:0007669"/>
    <property type="project" value="UniProtKB-EC"/>
</dbReference>
<gene>
    <name evidence="8" type="ORF">BT96DRAFT_999371</name>
</gene>
<dbReference type="OrthoDB" id="5952536at2759"/>
<feature type="region of interest" description="Disordered" evidence="6">
    <location>
        <begin position="408"/>
        <end position="427"/>
    </location>
</feature>
<evidence type="ECO:0000259" key="7">
    <source>
        <dbReference type="PROSITE" id="PS51194"/>
    </source>
</evidence>
<dbReference type="GO" id="GO:0000724">
    <property type="term" value="P:double-strand break repair via homologous recombination"/>
    <property type="evidence" value="ECO:0007669"/>
    <property type="project" value="TreeGrafter"/>
</dbReference>
<dbReference type="EMBL" id="ML769570">
    <property type="protein sequence ID" value="KAE9393498.1"/>
    <property type="molecule type" value="Genomic_DNA"/>
</dbReference>
<proteinExistence type="inferred from homology"/>
<reference evidence="8" key="1">
    <citation type="journal article" date="2019" name="Environ. Microbiol.">
        <title>Fungal ecological strategies reflected in gene transcription - a case study of two litter decomposers.</title>
        <authorList>
            <person name="Barbi F."/>
            <person name="Kohler A."/>
            <person name="Barry K."/>
            <person name="Baskaran P."/>
            <person name="Daum C."/>
            <person name="Fauchery L."/>
            <person name="Ihrmark K."/>
            <person name="Kuo A."/>
            <person name="LaButti K."/>
            <person name="Lipzen A."/>
            <person name="Morin E."/>
            <person name="Grigoriev I.V."/>
            <person name="Henrissat B."/>
            <person name="Lindahl B."/>
            <person name="Martin F."/>
        </authorList>
    </citation>
    <scope>NUCLEOTIDE SEQUENCE</scope>
    <source>
        <strain evidence="8">JB14</strain>
    </source>
</reference>
<evidence type="ECO:0000256" key="4">
    <source>
        <dbReference type="ARBA" id="ARBA00034617"/>
    </source>
</evidence>
<dbReference type="InterPro" id="IPR011545">
    <property type="entry name" value="DEAD/DEAH_box_helicase_dom"/>
</dbReference>
<dbReference type="PANTHER" id="PTHR13710:SF154">
    <property type="entry name" value="RECQ HELICASE, PUTATIVE (AFU_ORTHOLOGUE AFUA_6G14720)-RELATED"/>
    <property type="match status" value="1"/>
</dbReference>
<dbReference type="Gene3D" id="3.40.50.300">
    <property type="entry name" value="P-loop containing nucleotide triphosphate hydrolases"/>
    <property type="match status" value="2"/>
</dbReference>
<accession>A0A6A4H6Z9</accession>
<dbReference type="Pfam" id="PF00271">
    <property type="entry name" value="Helicase_C"/>
    <property type="match status" value="1"/>
</dbReference>
<dbReference type="Proteomes" id="UP000799118">
    <property type="component" value="Unassembled WGS sequence"/>
</dbReference>
<keyword evidence="2" id="KW-0547">Nucleotide-binding</keyword>
<feature type="domain" description="Helicase C-terminal" evidence="7">
    <location>
        <begin position="257"/>
        <end position="420"/>
    </location>
</feature>
<dbReference type="SUPFAM" id="SSF52540">
    <property type="entry name" value="P-loop containing nucleoside triphosphate hydrolases"/>
    <property type="match status" value="1"/>
</dbReference>
<dbReference type="Pfam" id="PF00270">
    <property type="entry name" value="DEAD"/>
    <property type="match status" value="1"/>
</dbReference>
<feature type="compositionally biased region" description="Acidic residues" evidence="6">
    <location>
        <begin position="500"/>
        <end position="518"/>
    </location>
</feature>